<evidence type="ECO:0000313" key="1">
    <source>
        <dbReference type="EMBL" id="KAH1082291.1"/>
    </source>
</evidence>
<keyword evidence="2" id="KW-1185">Reference proteome</keyword>
<gene>
    <name evidence="1" type="ORF">J1N35_022052</name>
</gene>
<name>A0A9D3VGG1_9ROSI</name>
<evidence type="ECO:0000313" key="2">
    <source>
        <dbReference type="Proteomes" id="UP000828251"/>
    </source>
</evidence>
<dbReference type="Proteomes" id="UP000828251">
    <property type="component" value="Unassembled WGS sequence"/>
</dbReference>
<comment type="caution">
    <text evidence="1">The sequence shown here is derived from an EMBL/GenBank/DDBJ whole genome shotgun (WGS) entry which is preliminary data.</text>
</comment>
<sequence>MHSLTRVPHDDNLYDEAKLRLSILCKVDTNYFYKNFLPAFNNLHYIRLVGLANCFRYSNGVENLEHGFRDYSTVKETWQMLNIIWPQAVSELEYKEWLAHIFLNNSIYQCRIVACAI</sequence>
<protein>
    <submittedName>
        <fullName evidence="1">Uncharacterized protein</fullName>
    </submittedName>
</protein>
<dbReference type="AlphaFoldDB" id="A0A9D3VGG1"/>
<organism evidence="1 2">
    <name type="scientific">Gossypium stocksii</name>
    <dbReference type="NCBI Taxonomy" id="47602"/>
    <lineage>
        <taxon>Eukaryota</taxon>
        <taxon>Viridiplantae</taxon>
        <taxon>Streptophyta</taxon>
        <taxon>Embryophyta</taxon>
        <taxon>Tracheophyta</taxon>
        <taxon>Spermatophyta</taxon>
        <taxon>Magnoliopsida</taxon>
        <taxon>eudicotyledons</taxon>
        <taxon>Gunneridae</taxon>
        <taxon>Pentapetalae</taxon>
        <taxon>rosids</taxon>
        <taxon>malvids</taxon>
        <taxon>Malvales</taxon>
        <taxon>Malvaceae</taxon>
        <taxon>Malvoideae</taxon>
        <taxon>Gossypium</taxon>
    </lineage>
</organism>
<reference evidence="1 2" key="1">
    <citation type="journal article" date="2021" name="Plant Biotechnol. J.">
        <title>Multi-omics assisted identification of the key and species-specific regulatory components of drought-tolerant mechanisms in Gossypium stocksii.</title>
        <authorList>
            <person name="Yu D."/>
            <person name="Ke L."/>
            <person name="Zhang D."/>
            <person name="Wu Y."/>
            <person name="Sun Y."/>
            <person name="Mei J."/>
            <person name="Sun J."/>
            <person name="Sun Y."/>
        </authorList>
    </citation>
    <scope>NUCLEOTIDE SEQUENCE [LARGE SCALE GENOMIC DNA]</scope>
    <source>
        <strain evidence="2">cv. E1</strain>
        <tissue evidence="1">Leaf</tissue>
    </source>
</reference>
<proteinExistence type="predicted"/>
<accession>A0A9D3VGG1</accession>
<dbReference type="EMBL" id="JAIQCV010000007">
    <property type="protein sequence ID" value="KAH1082291.1"/>
    <property type="molecule type" value="Genomic_DNA"/>
</dbReference>